<keyword evidence="3 5" id="KW-0732">Signal</keyword>
<feature type="domain" description="Leucine-binding protein" evidence="6">
    <location>
        <begin position="31"/>
        <end position="376"/>
    </location>
</feature>
<keyword evidence="2" id="KW-0813">Transport</keyword>
<dbReference type="InterPro" id="IPR028081">
    <property type="entry name" value="Leu-bd"/>
</dbReference>
<reference evidence="8" key="1">
    <citation type="journal article" date="2019" name="Int. J. Syst. Evol. Microbiol.">
        <title>The Global Catalogue of Microorganisms (GCM) 10K type strain sequencing project: providing services to taxonomists for standard genome sequencing and annotation.</title>
        <authorList>
            <consortium name="The Broad Institute Genomics Platform"/>
            <consortium name="The Broad Institute Genome Sequencing Center for Infectious Disease"/>
            <person name="Wu L."/>
            <person name="Ma J."/>
        </authorList>
    </citation>
    <scope>NUCLEOTIDE SEQUENCE [LARGE SCALE GENOMIC DNA]</scope>
    <source>
        <strain evidence="8">CGMCC 4.7283</strain>
    </source>
</reference>
<comment type="similarity">
    <text evidence="1">Belongs to the leucine-binding protein family.</text>
</comment>
<evidence type="ECO:0000256" key="5">
    <source>
        <dbReference type="SAM" id="SignalP"/>
    </source>
</evidence>
<proteinExistence type="inferred from homology"/>
<dbReference type="Gene3D" id="3.40.50.2300">
    <property type="match status" value="2"/>
</dbReference>
<dbReference type="InterPro" id="IPR000709">
    <property type="entry name" value="Leu_Ile_Val-bd"/>
</dbReference>
<dbReference type="PANTHER" id="PTHR47235:SF1">
    <property type="entry name" value="BLR6548 PROTEIN"/>
    <property type="match status" value="1"/>
</dbReference>
<dbReference type="Pfam" id="PF13458">
    <property type="entry name" value="Peripla_BP_6"/>
    <property type="match status" value="1"/>
</dbReference>
<evidence type="ECO:0000256" key="3">
    <source>
        <dbReference type="ARBA" id="ARBA00022729"/>
    </source>
</evidence>
<accession>A0ABV9KI72</accession>
<evidence type="ECO:0000256" key="4">
    <source>
        <dbReference type="ARBA" id="ARBA00022970"/>
    </source>
</evidence>
<keyword evidence="8" id="KW-1185">Reference proteome</keyword>
<feature type="signal peptide" evidence="5">
    <location>
        <begin position="1"/>
        <end position="22"/>
    </location>
</feature>
<dbReference type="EMBL" id="JBHSGI010000016">
    <property type="protein sequence ID" value="MFC4669658.1"/>
    <property type="molecule type" value="Genomic_DNA"/>
</dbReference>
<organism evidence="7 8">
    <name type="scientific">Seohaeicola nanhaiensis</name>
    <dbReference type="NCBI Taxonomy" id="1387282"/>
    <lineage>
        <taxon>Bacteria</taxon>
        <taxon>Pseudomonadati</taxon>
        <taxon>Pseudomonadota</taxon>
        <taxon>Alphaproteobacteria</taxon>
        <taxon>Rhodobacterales</taxon>
        <taxon>Roseobacteraceae</taxon>
        <taxon>Seohaeicola</taxon>
    </lineage>
</organism>
<feature type="chain" id="PRO_5045927680" evidence="5">
    <location>
        <begin position="23"/>
        <end position="387"/>
    </location>
</feature>
<sequence>MVNLKVAGLAAVVSALAGLATAEVRGVSDTEIRVGSVGDLSGPLALWGVDAANGMKLRLEEANAAGGVHGRKITLLLEDGQYQIPLAVRMGRKLVERDDIFAGLLNVGTPQTLAVMEIQDKANVPNLFPLTAAGSVVEPLNALHFSQYVSYENQARGAVKYFAGQGVTKYCLQTVASDYGEEVVKGALGEIEAQGATVSLHGKHKTTEVDFAGAATAIKNADCEVLLMGTTIKDTITLYATLRKLGWDRPIVANMVAYAPLVAAASDGVTDGLYVVTPLKIADFGDGDPWRADFAKRYQASFGAVPTIQSQQGYVAADLMVRGLENAGPELTVETLTKGLEAITEYVDPFGGPTQSYSATKHSGADTLNLAQSKAGGWVIVQENLPY</sequence>
<keyword evidence="4" id="KW-0029">Amino-acid transport</keyword>
<dbReference type="CDD" id="cd06343">
    <property type="entry name" value="PBP1_ABC_ligand_binding-like"/>
    <property type="match status" value="1"/>
</dbReference>
<protein>
    <submittedName>
        <fullName evidence="7">ABC transporter substrate-binding protein</fullName>
    </submittedName>
</protein>
<dbReference type="InterPro" id="IPR028082">
    <property type="entry name" value="Peripla_BP_I"/>
</dbReference>
<evidence type="ECO:0000256" key="1">
    <source>
        <dbReference type="ARBA" id="ARBA00010062"/>
    </source>
</evidence>
<dbReference type="Proteomes" id="UP001595973">
    <property type="component" value="Unassembled WGS sequence"/>
</dbReference>
<dbReference type="PANTHER" id="PTHR47235">
    <property type="entry name" value="BLR6548 PROTEIN"/>
    <property type="match status" value="1"/>
</dbReference>
<evidence type="ECO:0000313" key="7">
    <source>
        <dbReference type="EMBL" id="MFC4669658.1"/>
    </source>
</evidence>
<gene>
    <name evidence="7" type="ORF">ACFO5X_13930</name>
</gene>
<comment type="caution">
    <text evidence="7">The sequence shown here is derived from an EMBL/GenBank/DDBJ whole genome shotgun (WGS) entry which is preliminary data.</text>
</comment>
<evidence type="ECO:0000256" key="2">
    <source>
        <dbReference type="ARBA" id="ARBA00022448"/>
    </source>
</evidence>
<dbReference type="RefSeq" id="WP_380718091.1">
    <property type="nucleotide sequence ID" value="NZ_JBHSGI010000016.1"/>
</dbReference>
<dbReference type="SUPFAM" id="SSF53822">
    <property type="entry name" value="Periplasmic binding protein-like I"/>
    <property type="match status" value="1"/>
</dbReference>
<dbReference type="PRINTS" id="PR00337">
    <property type="entry name" value="LEUILEVALBP"/>
</dbReference>
<name>A0ABV9KI72_9RHOB</name>
<evidence type="ECO:0000313" key="8">
    <source>
        <dbReference type="Proteomes" id="UP001595973"/>
    </source>
</evidence>
<evidence type="ECO:0000259" key="6">
    <source>
        <dbReference type="Pfam" id="PF13458"/>
    </source>
</evidence>